<feature type="compositionally biased region" description="Acidic residues" evidence="1">
    <location>
        <begin position="66"/>
        <end position="87"/>
    </location>
</feature>
<proteinExistence type="predicted"/>
<dbReference type="AlphaFoldDB" id="L8GI08"/>
<dbReference type="EMBL" id="KB008147">
    <property type="protein sequence ID" value="ELR11826.1"/>
    <property type="molecule type" value="Genomic_DNA"/>
</dbReference>
<reference evidence="2 3" key="1">
    <citation type="journal article" date="2013" name="Genome Biol.">
        <title>Genome of Acanthamoeba castellanii highlights extensive lateral gene transfer and early evolution of tyrosine kinase signaling.</title>
        <authorList>
            <person name="Clarke M."/>
            <person name="Lohan A.J."/>
            <person name="Liu B."/>
            <person name="Lagkouvardos I."/>
            <person name="Roy S."/>
            <person name="Zafar N."/>
            <person name="Bertelli C."/>
            <person name="Schilde C."/>
            <person name="Kianianmomeni A."/>
            <person name="Burglin T.R."/>
            <person name="Frech C."/>
            <person name="Turcotte B."/>
            <person name="Kopec K.O."/>
            <person name="Synnott J.M."/>
            <person name="Choo C."/>
            <person name="Paponov I."/>
            <person name="Finkler A."/>
            <person name="Soon Heng Tan C."/>
            <person name="Hutchins A.P."/>
            <person name="Weinmeier T."/>
            <person name="Rattei T."/>
            <person name="Chu J.S."/>
            <person name="Gimenez G."/>
            <person name="Irimia M."/>
            <person name="Rigden D.J."/>
            <person name="Fitzpatrick D.A."/>
            <person name="Lorenzo-Morales J."/>
            <person name="Bateman A."/>
            <person name="Chiu C.H."/>
            <person name="Tang P."/>
            <person name="Hegemann P."/>
            <person name="Fromm H."/>
            <person name="Raoult D."/>
            <person name="Greub G."/>
            <person name="Miranda-Saavedra D."/>
            <person name="Chen N."/>
            <person name="Nash P."/>
            <person name="Ginger M.L."/>
            <person name="Horn M."/>
            <person name="Schaap P."/>
            <person name="Caler L."/>
            <person name="Loftus B."/>
        </authorList>
    </citation>
    <scope>NUCLEOTIDE SEQUENCE [LARGE SCALE GENOMIC DNA]</scope>
    <source>
        <strain evidence="2 3">Neff</strain>
    </source>
</reference>
<name>L8GI08_ACACF</name>
<evidence type="ECO:0000313" key="3">
    <source>
        <dbReference type="Proteomes" id="UP000011083"/>
    </source>
</evidence>
<feature type="region of interest" description="Disordered" evidence="1">
    <location>
        <begin position="1"/>
        <end position="27"/>
    </location>
</feature>
<gene>
    <name evidence="2" type="ORF">ACA1_363250</name>
</gene>
<protein>
    <submittedName>
        <fullName evidence="2">Uncharacterized protein</fullName>
    </submittedName>
</protein>
<keyword evidence="3" id="KW-1185">Reference proteome</keyword>
<feature type="compositionally biased region" description="Basic and acidic residues" evidence="1">
    <location>
        <begin position="1"/>
        <end position="18"/>
    </location>
</feature>
<dbReference type="GeneID" id="14912287"/>
<dbReference type="VEuPathDB" id="AmoebaDB:ACA1_363250"/>
<organism evidence="2 3">
    <name type="scientific">Acanthamoeba castellanii (strain ATCC 30010 / Neff)</name>
    <dbReference type="NCBI Taxonomy" id="1257118"/>
    <lineage>
        <taxon>Eukaryota</taxon>
        <taxon>Amoebozoa</taxon>
        <taxon>Discosea</taxon>
        <taxon>Longamoebia</taxon>
        <taxon>Centramoebida</taxon>
        <taxon>Acanthamoebidae</taxon>
        <taxon>Acanthamoeba</taxon>
    </lineage>
</organism>
<feature type="region of interest" description="Disordered" evidence="1">
    <location>
        <begin position="48"/>
        <end position="87"/>
    </location>
</feature>
<sequence length="187" mass="21716">MKRERDEKKEDPTIGEAKRIKKQPPPYDILDNGRIEIKFDVAFVQVGEDKEERKEKKQCTCPLPEGDSDDEFECDCGAEDSDDDDGEWDYARDKRYLEKQVTRLIKWSFEGLTPEFRNYTGASVVLECDMPSEEKCNLDKDEKEKKRISGTIAERSSVVKFMSFDKGVQSNPPDFKHTVETRAWSSR</sequence>
<evidence type="ECO:0000256" key="1">
    <source>
        <dbReference type="SAM" id="MobiDB-lite"/>
    </source>
</evidence>
<dbReference type="Proteomes" id="UP000011083">
    <property type="component" value="Unassembled WGS sequence"/>
</dbReference>
<evidence type="ECO:0000313" key="2">
    <source>
        <dbReference type="EMBL" id="ELR11826.1"/>
    </source>
</evidence>
<dbReference type="KEGG" id="acan:ACA1_363250"/>
<accession>L8GI08</accession>
<feature type="compositionally biased region" description="Basic and acidic residues" evidence="1">
    <location>
        <begin position="48"/>
        <end position="58"/>
    </location>
</feature>
<dbReference type="RefSeq" id="XP_004333839.1">
    <property type="nucleotide sequence ID" value="XM_004333791.1"/>
</dbReference>